<organism evidence="2 3">
    <name type="scientific">Bremerella cremea</name>
    <dbReference type="NCBI Taxonomy" id="1031537"/>
    <lineage>
        <taxon>Bacteria</taxon>
        <taxon>Pseudomonadati</taxon>
        <taxon>Planctomycetota</taxon>
        <taxon>Planctomycetia</taxon>
        <taxon>Pirellulales</taxon>
        <taxon>Pirellulaceae</taxon>
        <taxon>Bremerella</taxon>
    </lineage>
</organism>
<sequence length="430" mass="46913">MKLALFGTFDVPNYGDCEFPAVVEHFCRERINGPFEMDLYSPFGRPASISEYSSVKAIPGSSGISLGCKYDAISLVGGDTVTAGHNVSGVYCRLSPRELSAGLRCWLYPAIESLRTQVPWILHSVGIRPISEELQPGLIAAFNAAAHAKVRDPHSRNYLKSLGVEVGGVTDIGFGIPSVKSDKEWDAIFSSVRTSGGYPDSYIVVQASRGYIQGQTEEFVNAIVEIGKKTGKPLLFLPLCHHLNDRVTLTRLYAMVRAIYPNCILEKRVLTTNQTAAVLRDSEGYVGTSMHGAITALAFAKPATMLVSQIPGKHDGTLAQAGYHELCTLNPAELLERYELSGQLDLIGKAKQAAEEVGVGFDQLVKVMSDGGSSSGQVDWKKQLIESEIAERDLYPGGLRVQLKRLIFCGLRSHEAVFEAYEYTFGGRRL</sequence>
<dbReference type="EMBL" id="QPEX01000030">
    <property type="protein sequence ID" value="RCS46352.1"/>
    <property type="molecule type" value="Genomic_DNA"/>
</dbReference>
<comment type="caution">
    <text evidence="2">The sequence shown here is derived from an EMBL/GenBank/DDBJ whole genome shotgun (WGS) entry which is preliminary data.</text>
</comment>
<evidence type="ECO:0000313" key="3">
    <source>
        <dbReference type="Proteomes" id="UP000253562"/>
    </source>
</evidence>
<dbReference type="AlphaFoldDB" id="A0A368KP88"/>
<dbReference type="RefSeq" id="WP_114369621.1">
    <property type="nucleotide sequence ID" value="NZ_QPEX01000030.1"/>
</dbReference>
<dbReference type="PANTHER" id="PTHR36836">
    <property type="entry name" value="COLANIC ACID BIOSYNTHESIS PROTEIN WCAK"/>
    <property type="match status" value="1"/>
</dbReference>
<evidence type="ECO:0000259" key="1">
    <source>
        <dbReference type="Pfam" id="PF04230"/>
    </source>
</evidence>
<feature type="domain" description="Polysaccharide pyruvyl transferase" evidence="1">
    <location>
        <begin position="61"/>
        <end position="306"/>
    </location>
</feature>
<dbReference type="PANTHER" id="PTHR36836:SF1">
    <property type="entry name" value="COLANIC ACID BIOSYNTHESIS PROTEIN WCAK"/>
    <property type="match status" value="1"/>
</dbReference>
<dbReference type="Proteomes" id="UP000253562">
    <property type="component" value="Unassembled WGS sequence"/>
</dbReference>
<name>A0A368KP88_9BACT</name>
<evidence type="ECO:0000313" key="2">
    <source>
        <dbReference type="EMBL" id="RCS46352.1"/>
    </source>
</evidence>
<reference evidence="2 3" key="1">
    <citation type="submission" date="2018-07" db="EMBL/GenBank/DDBJ databases">
        <title>Comparative genomes isolates from brazilian mangrove.</title>
        <authorList>
            <person name="De Araujo J.E."/>
            <person name="Taketani R.G."/>
            <person name="Silva M.C.P."/>
            <person name="Lourenco M.V."/>
            <person name="Oliveira V.M."/>
            <person name="Andreote F.D."/>
        </authorList>
    </citation>
    <scope>NUCLEOTIDE SEQUENCE [LARGE SCALE GENOMIC DNA]</scope>
    <source>
        <strain evidence="2 3">HEX PRIS-MGV</strain>
    </source>
</reference>
<dbReference type="OrthoDB" id="1425928at2"/>
<proteinExistence type="predicted"/>
<protein>
    <submittedName>
        <fullName evidence="2">Polysaccharide pyruvyl transferase family protein</fullName>
    </submittedName>
</protein>
<accession>A0A368KP88</accession>
<dbReference type="InterPro" id="IPR007345">
    <property type="entry name" value="Polysacch_pyruvyl_Trfase"/>
</dbReference>
<dbReference type="GO" id="GO:0016740">
    <property type="term" value="F:transferase activity"/>
    <property type="evidence" value="ECO:0007669"/>
    <property type="project" value="UniProtKB-KW"/>
</dbReference>
<dbReference type="Pfam" id="PF04230">
    <property type="entry name" value="PS_pyruv_trans"/>
    <property type="match status" value="1"/>
</dbReference>
<keyword evidence="2" id="KW-0808">Transferase</keyword>
<gene>
    <name evidence="2" type="ORF">DTL42_15400</name>
</gene>